<dbReference type="EMBL" id="JACJHR010000072">
    <property type="protein sequence ID" value="MBB2504433.1"/>
    <property type="molecule type" value="Genomic_DNA"/>
</dbReference>
<evidence type="ECO:0000256" key="1">
    <source>
        <dbReference type="ARBA" id="ARBA00001927"/>
    </source>
</evidence>
<proteinExistence type="predicted"/>
<evidence type="ECO:0000256" key="7">
    <source>
        <dbReference type="ARBA" id="ARBA00023291"/>
    </source>
</evidence>
<dbReference type="InterPro" id="IPR051269">
    <property type="entry name" value="Fe-S_cluster_ET"/>
</dbReference>
<keyword evidence="3" id="KW-0479">Metal-binding</keyword>
<keyword evidence="6" id="KW-0411">Iron-sulfur</keyword>
<dbReference type="Gene3D" id="3.30.70.20">
    <property type="match status" value="1"/>
</dbReference>
<evidence type="ECO:0000256" key="5">
    <source>
        <dbReference type="ARBA" id="ARBA00023004"/>
    </source>
</evidence>
<reference evidence="8 9" key="1">
    <citation type="submission" date="2020-08" db="EMBL/GenBank/DDBJ databases">
        <title>Amycolatopsis echigonensis JCM 21831.</title>
        <authorList>
            <person name="Tedsree N."/>
            <person name="Kuncharoen N."/>
            <person name="Likhitwitayawuid K."/>
            <person name="Tanasupawat S."/>
        </authorList>
    </citation>
    <scope>NUCLEOTIDE SEQUENCE [LARGE SCALE GENOMIC DNA]</scope>
    <source>
        <strain evidence="8 9">JCM 21831</strain>
    </source>
</reference>
<dbReference type="Pfam" id="PF13459">
    <property type="entry name" value="Fer4_15"/>
    <property type="match status" value="1"/>
</dbReference>
<dbReference type="AlphaFoldDB" id="A0A8E1W675"/>
<protein>
    <submittedName>
        <fullName evidence="8">Ferredoxin</fullName>
    </submittedName>
</protein>
<dbReference type="RefSeq" id="WP_183126345.1">
    <property type="nucleotide sequence ID" value="NZ_JACJHR010000072.1"/>
</dbReference>
<keyword evidence="7" id="KW-0003">3Fe-4S</keyword>
<name>A0A8E1W675_9PSEU</name>
<evidence type="ECO:0000313" key="8">
    <source>
        <dbReference type="EMBL" id="MBB2504433.1"/>
    </source>
</evidence>
<keyword evidence="4" id="KW-0249">Electron transport</keyword>
<gene>
    <name evidence="8" type="ORF">H5411_35480</name>
</gene>
<comment type="cofactor">
    <cofactor evidence="1">
        <name>[3Fe-4S] cluster</name>
        <dbReference type="ChEBI" id="CHEBI:21137"/>
    </cofactor>
</comment>
<dbReference type="Proteomes" id="UP000550260">
    <property type="component" value="Unassembled WGS sequence"/>
</dbReference>
<keyword evidence="5" id="KW-0408">Iron</keyword>
<evidence type="ECO:0000256" key="6">
    <source>
        <dbReference type="ARBA" id="ARBA00023014"/>
    </source>
</evidence>
<organism evidence="8 9">
    <name type="scientific">Amycolatopsis echigonensis</name>
    <dbReference type="NCBI Taxonomy" id="2576905"/>
    <lineage>
        <taxon>Bacteria</taxon>
        <taxon>Bacillati</taxon>
        <taxon>Actinomycetota</taxon>
        <taxon>Actinomycetes</taxon>
        <taxon>Pseudonocardiales</taxon>
        <taxon>Pseudonocardiaceae</taxon>
        <taxon>Amycolatopsis</taxon>
    </lineage>
</organism>
<dbReference type="GO" id="GO:0046872">
    <property type="term" value="F:metal ion binding"/>
    <property type="evidence" value="ECO:0007669"/>
    <property type="project" value="UniProtKB-KW"/>
</dbReference>
<accession>A0A8E1W675</accession>
<sequence length="74" mass="8126">MDLSVDWDRCQGHGKCYLTAPELFQPDENDDWGRAAVLIPVVNESDTATFARAREAVSQCPEFAIQLGSSVPAE</sequence>
<keyword evidence="2" id="KW-0813">Transport</keyword>
<comment type="caution">
    <text evidence="8">The sequence shown here is derived from an EMBL/GenBank/DDBJ whole genome shotgun (WGS) entry which is preliminary data.</text>
</comment>
<evidence type="ECO:0000256" key="4">
    <source>
        <dbReference type="ARBA" id="ARBA00022982"/>
    </source>
</evidence>
<dbReference type="GO" id="GO:0051538">
    <property type="term" value="F:3 iron, 4 sulfur cluster binding"/>
    <property type="evidence" value="ECO:0007669"/>
    <property type="project" value="UniProtKB-KW"/>
</dbReference>
<evidence type="ECO:0000256" key="2">
    <source>
        <dbReference type="ARBA" id="ARBA00022448"/>
    </source>
</evidence>
<evidence type="ECO:0000256" key="3">
    <source>
        <dbReference type="ARBA" id="ARBA00022723"/>
    </source>
</evidence>
<evidence type="ECO:0000313" key="9">
    <source>
        <dbReference type="Proteomes" id="UP000550260"/>
    </source>
</evidence>
<dbReference type="PANTHER" id="PTHR36923">
    <property type="entry name" value="FERREDOXIN"/>
    <property type="match status" value="1"/>
</dbReference>
<dbReference type="SUPFAM" id="SSF54862">
    <property type="entry name" value="4Fe-4S ferredoxins"/>
    <property type="match status" value="1"/>
</dbReference>
<dbReference type="PANTHER" id="PTHR36923:SF3">
    <property type="entry name" value="FERREDOXIN"/>
    <property type="match status" value="1"/>
</dbReference>